<dbReference type="CDD" id="cd00200">
    <property type="entry name" value="WD40"/>
    <property type="match status" value="1"/>
</dbReference>
<keyword evidence="1 3" id="KW-0853">WD repeat</keyword>
<evidence type="ECO:0000256" key="1">
    <source>
        <dbReference type="ARBA" id="ARBA00022574"/>
    </source>
</evidence>
<keyword evidence="2" id="KW-0677">Repeat</keyword>
<organism evidence="4 5">
    <name type="scientific">Scheffersomyces spartinae</name>
    <dbReference type="NCBI Taxonomy" id="45513"/>
    <lineage>
        <taxon>Eukaryota</taxon>
        <taxon>Fungi</taxon>
        <taxon>Dikarya</taxon>
        <taxon>Ascomycota</taxon>
        <taxon>Saccharomycotina</taxon>
        <taxon>Pichiomycetes</taxon>
        <taxon>Debaryomycetaceae</taxon>
        <taxon>Scheffersomyces</taxon>
    </lineage>
</organism>
<dbReference type="GO" id="GO:0030864">
    <property type="term" value="C:cortical actin cytoskeleton"/>
    <property type="evidence" value="ECO:0007669"/>
    <property type="project" value="TreeGrafter"/>
</dbReference>
<dbReference type="PROSITE" id="PS00678">
    <property type="entry name" value="WD_REPEATS_1"/>
    <property type="match status" value="1"/>
</dbReference>
<feature type="repeat" description="WD" evidence="3">
    <location>
        <begin position="334"/>
        <end position="365"/>
    </location>
</feature>
<dbReference type="InterPro" id="IPR020472">
    <property type="entry name" value="WD40_PAC1"/>
</dbReference>
<dbReference type="PANTHER" id="PTHR19856:SF0">
    <property type="entry name" value="WD REPEAT-CONTAINING PROTEIN 1"/>
    <property type="match status" value="1"/>
</dbReference>
<dbReference type="SUPFAM" id="SSF50978">
    <property type="entry name" value="WD40 repeat-like"/>
    <property type="match status" value="2"/>
</dbReference>
<sequence>MSINPKSIYPPQPATTRAQTLHLSYDPVHDRIVYPNGKSIFIRPLDPESTVPVRQFTKHVATATVATFAPSGNYVASGDEHGQVKIWDSSYFKSTGPANGGDDEDIFEQPKIKSEFQILAGPIRSIAWDADNQRVIAVGQGKDKFGHSFTWDSGNSIGEIQGHSDTITAVAIKSQRPYRAATVSEDKALVFYNGPPFKFDKSVRGYHTNSVKDVKFSPDGKWLVSVGSDRTIVLYDGKTGEYVKTIEKAHEGGIFAVSWFPDSSKFATASADNSIKVWDVESGEVTQAYLVSESKAVENQQVGLIVAKDYVVSLSLNGNLNYFKGDTESPKFVLTGHKSAITSIEASESNVFTGGSDGIISSWDIAKDALNPVSKLIGTSKSTHTNYVVDILGDSQDLTTGGWDDKIKFWLKGELEGEVALENQPKHIFKNGTKIIVLFETLLSVYSNGKELFSYPLNYDATYAAGVDDKLLIADSKNNTVHEYTIGSDGLNETSLKYPQLRASPTILKVSPNGEYVAVADSAGKYTLYKTSDASVITTRWAFHNSKILDAAWTSDSKFLVSGGLDSGLFLYSVDRPAKVLKRPLAHQLGVSGLRWLEYSPKKSGKFVSVGLDGVVKVWEADLSVY</sequence>
<name>A0A9P8AG89_9ASCO</name>
<feature type="repeat" description="WD" evidence="3">
    <location>
        <begin position="204"/>
        <end position="245"/>
    </location>
</feature>
<dbReference type="EMBL" id="JAHMUF010000031">
    <property type="protein sequence ID" value="KAG7191394.1"/>
    <property type="molecule type" value="Genomic_DNA"/>
</dbReference>
<evidence type="ECO:0000256" key="2">
    <source>
        <dbReference type="ARBA" id="ARBA00022737"/>
    </source>
</evidence>
<gene>
    <name evidence="4" type="primary">AIP1</name>
    <name evidence="4" type="ORF">KQ657_003515</name>
</gene>
<dbReference type="Pfam" id="PF00400">
    <property type="entry name" value="WD40"/>
    <property type="match status" value="5"/>
</dbReference>
<dbReference type="GO" id="GO:0030042">
    <property type="term" value="P:actin filament depolymerization"/>
    <property type="evidence" value="ECO:0007669"/>
    <property type="project" value="TreeGrafter"/>
</dbReference>
<reference evidence="4" key="1">
    <citation type="submission" date="2021-03" db="EMBL/GenBank/DDBJ databases">
        <authorList>
            <person name="Palmer J.M."/>
        </authorList>
    </citation>
    <scope>NUCLEOTIDE SEQUENCE</scope>
    <source>
        <strain evidence="4">ARV_011</strain>
    </source>
</reference>
<dbReference type="PROSITE" id="PS50294">
    <property type="entry name" value="WD_REPEATS_REGION"/>
    <property type="match status" value="4"/>
</dbReference>
<evidence type="ECO:0000313" key="4">
    <source>
        <dbReference type="EMBL" id="KAG7191394.1"/>
    </source>
</evidence>
<dbReference type="PRINTS" id="PR00320">
    <property type="entry name" value="GPROTEINBRPT"/>
</dbReference>
<dbReference type="Proteomes" id="UP000790833">
    <property type="component" value="Unassembled WGS sequence"/>
</dbReference>
<dbReference type="AlphaFoldDB" id="A0A9P8AG89"/>
<dbReference type="RefSeq" id="XP_043046946.1">
    <property type="nucleotide sequence ID" value="XM_043194234.1"/>
</dbReference>
<dbReference type="SMART" id="SM00320">
    <property type="entry name" value="WD40"/>
    <property type="match status" value="9"/>
</dbReference>
<dbReference type="GO" id="GO:0051015">
    <property type="term" value="F:actin filament binding"/>
    <property type="evidence" value="ECO:0007669"/>
    <property type="project" value="TreeGrafter"/>
</dbReference>
<dbReference type="GeneID" id="66116889"/>
<proteinExistence type="predicted"/>
<dbReference type="OrthoDB" id="2306at2759"/>
<protein>
    <submittedName>
        <fullName evidence="4">WD40 repeat-like protein</fullName>
    </submittedName>
</protein>
<dbReference type="Gene3D" id="2.130.10.10">
    <property type="entry name" value="YVTN repeat-like/Quinoprotein amine dehydrogenase"/>
    <property type="match status" value="2"/>
</dbReference>
<feature type="repeat" description="WD" evidence="3">
    <location>
        <begin position="56"/>
        <end position="88"/>
    </location>
</feature>
<comment type="caution">
    <text evidence="4">The sequence shown here is derived from an EMBL/GenBank/DDBJ whole genome shotgun (WGS) entry which is preliminary data.</text>
</comment>
<dbReference type="InterPro" id="IPR019775">
    <property type="entry name" value="WD40_repeat_CS"/>
</dbReference>
<dbReference type="InterPro" id="IPR001680">
    <property type="entry name" value="WD40_rpt"/>
</dbReference>
<feature type="repeat" description="WD" evidence="3">
    <location>
        <begin position="247"/>
        <end position="288"/>
    </location>
</feature>
<accession>A0A9P8AG89</accession>
<evidence type="ECO:0000256" key="3">
    <source>
        <dbReference type="PROSITE-ProRule" id="PRU00221"/>
    </source>
</evidence>
<keyword evidence="5" id="KW-1185">Reference proteome</keyword>
<dbReference type="PANTHER" id="PTHR19856">
    <property type="entry name" value="WD-REPEATCONTAINING PROTEIN WDR1"/>
    <property type="match status" value="1"/>
</dbReference>
<dbReference type="FunFam" id="2.130.10.10:FF:000102">
    <property type="entry name" value="Actin-interacting protein 1"/>
    <property type="match status" value="1"/>
</dbReference>
<dbReference type="PROSITE" id="PS50082">
    <property type="entry name" value="WD_REPEATS_2"/>
    <property type="match status" value="4"/>
</dbReference>
<evidence type="ECO:0000313" key="5">
    <source>
        <dbReference type="Proteomes" id="UP000790833"/>
    </source>
</evidence>
<dbReference type="InterPro" id="IPR015943">
    <property type="entry name" value="WD40/YVTN_repeat-like_dom_sf"/>
</dbReference>
<dbReference type="InterPro" id="IPR036322">
    <property type="entry name" value="WD40_repeat_dom_sf"/>
</dbReference>